<gene>
    <name evidence="1" type="ORF">PAPOLLO_LOCUS7151</name>
</gene>
<dbReference type="EMBL" id="CAJQZP010000493">
    <property type="protein sequence ID" value="CAG4964282.1"/>
    <property type="molecule type" value="Genomic_DNA"/>
</dbReference>
<accession>A0A8S3WK05</accession>
<sequence length="181" mass="21931">MFLQDPSQNEEKHHAVSNNHYVLNAQRYSAHNMTYLDKSENLLRVPKKYYEERKRKQKTLKKLPKRTVQKIIKQTKSKYRRSFNQATIQPTQVSEDFNLIDKSLSDKLDNKATTQVNQRKKSRKNIKLMRYPMPFQKISYHNRYRRDNERDVYILNDLDEIEFLSNEDGYDVVNAHVKNYW</sequence>
<evidence type="ECO:0000313" key="1">
    <source>
        <dbReference type="EMBL" id="CAG4964282.1"/>
    </source>
</evidence>
<name>A0A8S3WK05_PARAO</name>
<keyword evidence="2" id="KW-1185">Reference proteome</keyword>
<dbReference type="Proteomes" id="UP000691718">
    <property type="component" value="Unassembled WGS sequence"/>
</dbReference>
<reference evidence="1" key="1">
    <citation type="submission" date="2021-04" db="EMBL/GenBank/DDBJ databases">
        <authorList>
            <person name="Tunstrom K."/>
        </authorList>
    </citation>
    <scope>NUCLEOTIDE SEQUENCE</scope>
</reference>
<protein>
    <submittedName>
        <fullName evidence="1">(apollo) hypothetical protein</fullName>
    </submittedName>
</protein>
<dbReference type="OrthoDB" id="7217712at2759"/>
<comment type="caution">
    <text evidence="1">The sequence shown here is derived from an EMBL/GenBank/DDBJ whole genome shotgun (WGS) entry which is preliminary data.</text>
</comment>
<proteinExistence type="predicted"/>
<evidence type="ECO:0000313" key="2">
    <source>
        <dbReference type="Proteomes" id="UP000691718"/>
    </source>
</evidence>
<organism evidence="1 2">
    <name type="scientific">Parnassius apollo</name>
    <name type="common">Apollo butterfly</name>
    <name type="synonym">Papilio apollo</name>
    <dbReference type="NCBI Taxonomy" id="110799"/>
    <lineage>
        <taxon>Eukaryota</taxon>
        <taxon>Metazoa</taxon>
        <taxon>Ecdysozoa</taxon>
        <taxon>Arthropoda</taxon>
        <taxon>Hexapoda</taxon>
        <taxon>Insecta</taxon>
        <taxon>Pterygota</taxon>
        <taxon>Neoptera</taxon>
        <taxon>Endopterygota</taxon>
        <taxon>Lepidoptera</taxon>
        <taxon>Glossata</taxon>
        <taxon>Ditrysia</taxon>
        <taxon>Papilionoidea</taxon>
        <taxon>Papilionidae</taxon>
        <taxon>Parnassiinae</taxon>
        <taxon>Parnassini</taxon>
        <taxon>Parnassius</taxon>
        <taxon>Parnassius</taxon>
    </lineage>
</organism>
<dbReference type="AlphaFoldDB" id="A0A8S3WK05"/>